<dbReference type="RefSeq" id="WP_137812000.1">
    <property type="nucleotide sequence ID" value="NZ_BJFL01000002.1"/>
</dbReference>
<keyword evidence="1" id="KW-0812">Transmembrane</keyword>
<dbReference type="AlphaFoldDB" id="A0A4D4J115"/>
<proteinExistence type="predicted"/>
<protein>
    <submittedName>
        <fullName evidence="2">Uncharacterized protein</fullName>
    </submittedName>
</protein>
<gene>
    <name evidence="2" type="ORF">GTS_04050</name>
</gene>
<reference evidence="3" key="1">
    <citation type="submission" date="2019-04" db="EMBL/GenBank/DDBJ databases">
        <title>Draft genome sequence of Pseudonocardiaceae bacterium SL3-2-4.</title>
        <authorList>
            <person name="Ningsih F."/>
            <person name="Yokota A."/>
            <person name="Sakai Y."/>
            <person name="Nanatani K."/>
            <person name="Yabe S."/>
            <person name="Oetari A."/>
            <person name="Sjamsuridzal W."/>
        </authorList>
    </citation>
    <scope>NUCLEOTIDE SEQUENCE [LARGE SCALE GENOMIC DNA]</scope>
    <source>
        <strain evidence="3">SL3-2-4</strain>
    </source>
</reference>
<accession>A0A4D4J115</accession>
<evidence type="ECO:0000313" key="2">
    <source>
        <dbReference type="EMBL" id="GDY28772.1"/>
    </source>
</evidence>
<evidence type="ECO:0000256" key="1">
    <source>
        <dbReference type="SAM" id="Phobius"/>
    </source>
</evidence>
<dbReference type="EMBL" id="BJFL01000002">
    <property type="protein sequence ID" value="GDY28772.1"/>
    <property type="molecule type" value="Genomic_DNA"/>
</dbReference>
<name>A0A4D4J115_9PSEU</name>
<comment type="caution">
    <text evidence="2">The sequence shown here is derived from an EMBL/GenBank/DDBJ whole genome shotgun (WGS) entry which is preliminary data.</text>
</comment>
<sequence>MRPVLLVDTRTAGRAVRLFVKALLLAALAVFVVYVVYGLVAAVTAGLVAGLLLAFAVRVARWLLRGGGD</sequence>
<evidence type="ECO:0000313" key="3">
    <source>
        <dbReference type="Proteomes" id="UP000298860"/>
    </source>
</evidence>
<dbReference type="Proteomes" id="UP000298860">
    <property type="component" value="Unassembled WGS sequence"/>
</dbReference>
<keyword evidence="1" id="KW-0472">Membrane</keyword>
<keyword evidence="1" id="KW-1133">Transmembrane helix</keyword>
<organism evidence="2 3">
    <name type="scientific">Gandjariella thermophila</name>
    <dbReference type="NCBI Taxonomy" id="1931992"/>
    <lineage>
        <taxon>Bacteria</taxon>
        <taxon>Bacillati</taxon>
        <taxon>Actinomycetota</taxon>
        <taxon>Actinomycetes</taxon>
        <taxon>Pseudonocardiales</taxon>
        <taxon>Pseudonocardiaceae</taxon>
        <taxon>Gandjariella</taxon>
    </lineage>
</organism>
<feature type="transmembrane region" description="Helical" evidence="1">
    <location>
        <begin position="43"/>
        <end position="64"/>
    </location>
</feature>
<feature type="transmembrane region" description="Helical" evidence="1">
    <location>
        <begin position="18"/>
        <end position="37"/>
    </location>
</feature>
<keyword evidence="3" id="KW-1185">Reference proteome</keyword>